<dbReference type="Gene3D" id="2.60.40.3110">
    <property type="match status" value="1"/>
</dbReference>
<dbReference type="RefSeq" id="WP_290317179.1">
    <property type="nucleotide sequence ID" value="NZ_JAUFPN010000145.1"/>
</dbReference>
<sequence length="819" mass="84744">MTRRRPGPALLRCLTAVVLLAGGGPARGTERALLLDVFINAHPSGIVAEFHERAGQLFARRDELQTLGLQPGPGGAADEVPLGGWAGLSWRLDERAQRLHVTVPPHLLRPSRLGPAGALEAGRPALESAWGAVLNYDLIGTGLLGSGLGRPGAGSQGGPGHGLADRVLAQALLDGRMFSPFGVAATSYLGRADAGAAAFTRLESSWVFSEPDSMLRARAGDLVSSGLSWSRPVRLGGVQFSTDFAIRPDLVTFPTPTITGTVAVPSTVDVLVNGVRLLGQEVQPGPFEIRQLPVVTGAGEVSVVTRDASGQDVRRSLPIYASAAMLAPGLSSFSAEAGLVRLNYGLAGGDYRAPTGAVTYRRGLADWLTVEGHAETSLGHGAPRRRRRAGPLAMAGGGLATAVPRLGGLSLGVAGSTAGGRTGGLVSVAVERIGPALSAAVAVQASTPGFRDTAASFGDPYPRLRLRASLGWTLGRFGTFGLAYIGLRRDPAWIAAPQYRGAPSSFDLPSLVPATRVSLLSASLSRPLFDSRAYAWVNGYRDFGGSAGLVAGISVALGPRSTAGASLDMGRGQSYGGLQASHAAVANGDFGGQLQLLHGDLERELATGEYRTPWGRLAAGIDHAGRQTALRASAQGALALAGGSVFAANTLRNSFAVVDTGLPGVGVLHENRPVGRTGADGRLLVPDLRSFGRNRIGIAATDVPIDAEVGETTRLVRPQDRSGVVVRFPVRRNDGAIVRLTDAAGTPIPAGSSVRQLRPDAAAATPVGFDGEAYLTGLGARNRIEVRLANGRRCQAEVAYARHGGTLPRLQASPCRAVP</sequence>
<organism evidence="2 3">
    <name type="scientific">Paeniroseomonas aquatica</name>
    <dbReference type="NCBI Taxonomy" id="373043"/>
    <lineage>
        <taxon>Bacteria</taxon>
        <taxon>Pseudomonadati</taxon>
        <taxon>Pseudomonadota</taxon>
        <taxon>Alphaproteobacteria</taxon>
        <taxon>Acetobacterales</taxon>
        <taxon>Acetobacteraceae</taxon>
        <taxon>Paeniroseomonas</taxon>
    </lineage>
</organism>
<dbReference type="InterPro" id="IPR000015">
    <property type="entry name" value="Fimb_usher"/>
</dbReference>
<accession>A0ABT8A6E4</accession>
<name>A0ABT8A6E4_9PROT</name>
<protein>
    <submittedName>
        <fullName evidence="2">Fimbria/pilus outer membrane usher protein</fullName>
    </submittedName>
</protein>
<dbReference type="InterPro" id="IPR042186">
    <property type="entry name" value="FimD_plug_dom"/>
</dbReference>
<dbReference type="InterPro" id="IPR043142">
    <property type="entry name" value="PapC-like_C_sf"/>
</dbReference>
<reference evidence="3" key="1">
    <citation type="journal article" date="2019" name="Int. J. Syst. Evol. Microbiol.">
        <title>The Global Catalogue of Microorganisms (GCM) 10K type strain sequencing project: providing services to taxonomists for standard genome sequencing and annotation.</title>
        <authorList>
            <consortium name="The Broad Institute Genomics Platform"/>
            <consortium name="The Broad Institute Genome Sequencing Center for Infectious Disease"/>
            <person name="Wu L."/>
            <person name="Ma J."/>
        </authorList>
    </citation>
    <scope>NUCLEOTIDE SEQUENCE [LARGE SCALE GENOMIC DNA]</scope>
    <source>
        <strain evidence="3">CECT 7131</strain>
    </source>
</reference>
<gene>
    <name evidence="2" type="ORF">QWZ14_13350</name>
</gene>
<keyword evidence="3" id="KW-1185">Reference proteome</keyword>
<evidence type="ECO:0000259" key="1">
    <source>
        <dbReference type="Pfam" id="PF13953"/>
    </source>
</evidence>
<feature type="domain" description="PapC-like C-terminal" evidence="1">
    <location>
        <begin position="738"/>
        <end position="799"/>
    </location>
</feature>
<dbReference type="Proteomes" id="UP001529369">
    <property type="component" value="Unassembled WGS sequence"/>
</dbReference>
<dbReference type="PANTHER" id="PTHR30451:SF5">
    <property type="entry name" value="SLR0019 PROTEIN"/>
    <property type="match status" value="1"/>
</dbReference>
<dbReference type="InterPro" id="IPR025949">
    <property type="entry name" value="PapC-like_C"/>
</dbReference>
<comment type="caution">
    <text evidence="2">The sequence shown here is derived from an EMBL/GenBank/DDBJ whole genome shotgun (WGS) entry which is preliminary data.</text>
</comment>
<dbReference type="EMBL" id="JAUFPN010000145">
    <property type="protein sequence ID" value="MDN3565352.1"/>
    <property type="molecule type" value="Genomic_DNA"/>
</dbReference>
<evidence type="ECO:0000313" key="3">
    <source>
        <dbReference type="Proteomes" id="UP001529369"/>
    </source>
</evidence>
<dbReference type="PANTHER" id="PTHR30451">
    <property type="entry name" value="OUTER MEMBRANE USHER PROTEIN"/>
    <property type="match status" value="1"/>
</dbReference>
<dbReference type="Pfam" id="PF13953">
    <property type="entry name" value="PapC_C"/>
    <property type="match status" value="1"/>
</dbReference>
<dbReference type="Gene3D" id="2.60.40.2070">
    <property type="match status" value="1"/>
</dbReference>
<proteinExistence type="predicted"/>
<dbReference type="Pfam" id="PF00577">
    <property type="entry name" value="Usher"/>
    <property type="match status" value="1"/>
</dbReference>
<dbReference type="Gene3D" id="2.60.40.2610">
    <property type="entry name" value="Outer membrane usher protein FimD, plug domain"/>
    <property type="match status" value="1"/>
</dbReference>
<evidence type="ECO:0000313" key="2">
    <source>
        <dbReference type="EMBL" id="MDN3565352.1"/>
    </source>
</evidence>